<dbReference type="PIRSF" id="PIRSF010372">
    <property type="entry name" value="PaiB"/>
    <property type="match status" value="1"/>
</dbReference>
<evidence type="ECO:0000313" key="1">
    <source>
        <dbReference type="EMBL" id="MBB6105861.1"/>
    </source>
</evidence>
<dbReference type="RefSeq" id="WP_183729573.1">
    <property type="nucleotide sequence ID" value="NZ_JACHBW010000020.1"/>
</dbReference>
<dbReference type="PANTHER" id="PTHR35802:SF1">
    <property type="entry name" value="PROTEASE SYNTHASE AND SPORULATION PROTEIN PAI 2"/>
    <property type="match status" value="1"/>
</dbReference>
<reference evidence="1 2" key="1">
    <citation type="submission" date="2020-08" db="EMBL/GenBank/DDBJ databases">
        <title>Above-ground endophytic microbial communities from plants in different locations in the United States.</title>
        <authorList>
            <person name="Frank C."/>
        </authorList>
    </citation>
    <scope>NUCLEOTIDE SEQUENCE [LARGE SCALE GENOMIC DNA]</scope>
    <source>
        <strain evidence="1 2">WP4_2_2</strain>
    </source>
</reference>
<dbReference type="EMBL" id="JACHBW010000020">
    <property type="protein sequence ID" value="MBB6105861.1"/>
    <property type="molecule type" value="Genomic_DNA"/>
</dbReference>
<comment type="caution">
    <text evidence="1">The sequence shown here is derived from an EMBL/GenBank/DDBJ whole genome shotgun (WGS) entry which is preliminary data.</text>
</comment>
<proteinExistence type="predicted"/>
<dbReference type="InterPro" id="IPR007396">
    <property type="entry name" value="TR_PAI2-type"/>
</dbReference>
<accession>A0A7W9U409</accession>
<protein>
    <submittedName>
        <fullName evidence="1">Transcriptional regulator</fullName>
    </submittedName>
</protein>
<evidence type="ECO:0000313" key="2">
    <source>
        <dbReference type="Proteomes" id="UP000571554"/>
    </source>
</evidence>
<gene>
    <name evidence="1" type="ORF">F4827_005731</name>
</gene>
<dbReference type="SUPFAM" id="SSF50475">
    <property type="entry name" value="FMN-binding split barrel"/>
    <property type="match status" value="1"/>
</dbReference>
<organism evidence="1 2">
    <name type="scientific">Paraburkholderia bannensis</name>
    <dbReference type="NCBI Taxonomy" id="765414"/>
    <lineage>
        <taxon>Bacteria</taxon>
        <taxon>Pseudomonadati</taxon>
        <taxon>Pseudomonadota</taxon>
        <taxon>Betaproteobacteria</taxon>
        <taxon>Burkholderiales</taxon>
        <taxon>Burkholderiaceae</taxon>
        <taxon>Paraburkholderia</taxon>
    </lineage>
</organism>
<sequence length="223" mass="24587">MYVPAHFDESRPEVLHALITQHPFGTLVTHGASGLDANHLPFELLANDGAPGVPGMPGALGTLHAHVARANPLWQDVKDGDEVLAIFRAGDAYISPTWYPGKHETHRQVPTWNYVVVHAHGHIRIRDDDKFVRGVVARLTRTHEADEPKPWKMGDAPPDYLDTMLKAIVGLEIEITRLVGKRKLGQNKEARDIRGAGEALVARGEDTIGRQMLDHLAGLENKP</sequence>
<dbReference type="PANTHER" id="PTHR35802">
    <property type="entry name" value="PROTEASE SYNTHASE AND SPORULATION PROTEIN PAI 2"/>
    <property type="match status" value="1"/>
</dbReference>
<name>A0A7W9U409_9BURK</name>
<dbReference type="InterPro" id="IPR012349">
    <property type="entry name" value="Split_barrel_FMN-bd"/>
</dbReference>
<dbReference type="Pfam" id="PF04299">
    <property type="entry name" value="FMN_bind_2"/>
    <property type="match status" value="1"/>
</dbReference>
<keyword evidence="2" id="KW-1185">Reference proteome</keyword>
<dbReference type="Gene3D" id="2.30.110.10">
    <property type="entry name" value="Electron Transport, Fmn-binding Protein, Chain A"/>
    <property type="match status" value="1"/>
</dbReference>
<dbReference type="Proteomes" id="UP000571554">
    <property type="component" value="Unassembled WGS sequence"/>
</dbReference>
<dbReference type="AlphaFoldDB" id="A0A7W9U409"/>